<gene>
    <name evidence="3" type="ORF">DL546_008542</name>
</gene>
<feature type="transmembrane region" description="Helical" evidence="2">
    <location>
        <begin position="154"/>
        <end position="174"/>
    </location>
</feature>
<feature type="compositionally biased region" description="Low complexity" evidence="1">
    <location>
        <begin position="86"/>
        <end position="103"/>
    </location>
</feature>
<accession>A0A420YF34</accession>
<evidence type="ECO:0000313" key="3">
    <source>
        <dbReference type="EMBL" id="RKU46508.1"/>
    </source>
</evidence>
<evidence type="ECO:0000256" key="2">
    <source>
        <dbReference type="SAM" id="Phobius"/>
    </source>
</evidence>
<keyword evidence="2" id="KW-1133">Transmembrane helix</keyword>
<sequence>MAAPCTTLALLQPPRRNPSRIPSRSHELELIIHVPDFLTQLAVTMGLLPSLRRSKEPRLPIYQKTSSRPTSPTKERYSDSEDDYSSDISDSALSNSSLSRTSSYHGSRNVSDSQSSTRSMLPRGKPSSKSYPSIARKGGSPTRRYGLYRLPNKVVRYLCIGLMTTICLFIFSLVRASQVENRRIAAGKVDKKPPPPPVWEGFKFLTRYYGGIRTLFTAEDRVPQYPRLEDEGPYNASATKVSSRGVPISVPFTMEVGDVETCYLDVQETVRVPPINFYKGRPAGFPEHVVGAYDILGLEEDVCFERYGRLGPYGYGYSVQTGGSGVGEHGEREGADEVFKGVAKVEWKGIDWADVQKRCYSKNAERYKPFTPLLASPRGMYIGGEDSTKTADLQARAEPTSTPAATPSPVGILPRTAFVVRVWDTYTWKEEDILNLRSIITELSLTSGNAYDVHLLVEVKNDALHPIWADDAVYKFVINASIPLEFQGMVTLWSQTQMLSLYQGIHDLYTKGPEHPVHGAYRGLQMAMQWFAHTHPEYDYFWQWEMDIRYTGHYLNLVDKLTSWAKKQPRKGLWERNARFYIPSVHGSWEDFRQMVRVQSETPAPDPLDAVIPGVPHKDTSSPSPDPIVWGPLRAPNPSDHFETDADPIPPTSYTRDNYVWGVDEEADYITLNPLFDPEGTSWGLSEDITGYNLSSDPLSSLPRRSQIITASRMSRRLLTLMHRETAHKKHHAFPEMWPGTVALHHGLKAVYVPHPVYVDREWPVKYLASVLNGGRNGASGGSRTSVFGEREHNLRGLSWFYNSGFGGNLYRRWLGLKVNNDGGEEFEMTRDETVDGETVGSMKGGEGRMCLPGMLLHPVKQIEVPVEAGMKDKDEVVVKSDPAA</sequence>
<dbReference type="EMBL" id="QVQW01000014">
    <property type="protein sequence ID" value="RKU46508.1"/>
    <property type="molecule type" value="Genomic_DNA"/>
</dbReference>
<feature type="compositionally biased region" description="Polar residues" evidence="1">
    <location>
        <begin position="104"/>
        <end position="119"/>
    </location>
</feature>
<keyword evidence="2" id="KW-0472">Membrane</keyword>
<dbReference type="AlphaFoldDB" id="A0A420YF34"/>
<dbReference type="PANTHER" id="PTHR36205">
    <property type="entry name" value="CHROMOSOME 19, WHOLE GENOME SHOTGUN SEQUENCE"/>
    <property type="match status" value="1"/>
</dbReference>
<proteinExistence type="predicted"/>
<name>A0A420YF34_9PEZI</name>
<comment type="caution">
    <text evidence="3">The sequence shown here is derived from an EMBL/GenBank/DDBJ whole genome shotgun (WGS) entry which is preliminary data.</text>
</comment>
<evidence type="ECO:0000256" key="1">
    <source>
        <dbReference type="SAM" id="MobiDB-lite"/>
    </source>
</evidence>
<dbReference type="InterPro" id="IPR021822">
    <property type="entry name" value="DUF3405"/>
</dbReference>
<organism evidence="3 4">
    <name type="scientific">Coniochaeta pulveracea</name>
    <dbReference type="NCBI Taxonomy" id="177199"/>
    <lineage>
        <taxon>Eukaryota</taxon>
        <taxon>Fungi</taxon>
        <taxon>Dikarya</taxon>
        <taxon>Ascomycota</taxon>
        <taxon>Pezizomycotina</taxon>
        <taxon>Sordariomycetes</taxon>
        <taxon>Sordariomycetidae</taxon>
        <taxon>Coniochaetales</taxon>
        <taxon>Coniochaetaceae</taxon>
        <taxon>Coniochaeta</taxon>
    </lineage>
</organism>
<protein>
    <submittedName>
        <fullName evidence="3">Uncharacterized protein</fullName>
    </submittedName>
</protein>
<dbReference type="OrthoDB" id="3353407at2759"/>
<keyword evidence="2" id="KW-0812">Transmembrane</keyword>
<feature type="region of interest" description="Disordered" evidence="1">
    <location>
        <begin position="58"/>
        <end position="139"/>
    </location>
</feature>
<dbReference type="PANTHER" id="PTHR36205:SF1">
    <property type="entry name" value="MAJOR FACILITATOR SUPERFAMILY TRANSPORTER"/>
    <property type="match status" value="1"/>
</dbReference>
<dbReference type="Pfam" id="PF11885">
    <property type="entry name" value="DUF3405"/>
    <property type="match status" value="1"/>
</dbReference>
<dbReference type="Proteomes" id="UP000275385">
    <property type="component" value="Unassembled WGS sequence"/>
</dbReference>
<dbReference type="STRING" id="177199.A0A420YF34"/>
<feature type="compositionally biased region" description="Polar residues" evidence="1">
    <location>
        <begin position="63"/>
        <end position="72"/>
    </location>
</feature>
<keyword evidence="4" id="KW-1185">Reference proteome</keyword>
<reference evidence="3 4" key="1">
    <citation type="submission" date="2018-08" db="EMBL/GenBank/DDBJ databases">
        <title>Draft genome of the lignicolous fungus Coniochaeta pulveracea.</title>
        <authorList>
            <person name="Borstlap C.J."/>
            <person name="De Witt R.N."/>
            <person name="Botha A."/>
            <person name="Volschenk H."/>
        </authorList>
    </citation>
    <scope>NUCLEOTIDE SEQUENCE [LARGE SCALE GENOMIC DNA]</scope>
    <source>
        <strain evidence="3 4">CAB683</strain>
    </source>
</reference>
<evidence type="ECO:0000313" key="4">
    <source>
        <dbReference type="Proteomes" id="UP000275385"/>
    </source>
</evidence>